<dbReference type="Pfam" id="PF11798">
    <property type="entry name" value="IMS_HHH"/>
    <property type="match status" value="1"/>
</dbReference>
<keyword evidence="4" id="KW-0234">DNA repair</keyword>
<evidence type="ECO:0000256" key="3">
    <source>
        <dbReference type="ARBA" id="ARBA00023199"/>
    </source>
</evidence>
<dbReference type="HOGENOM" id="CLU_012348_3_0_6"/>
<keyword evidence="7" id="KW-0239">DNA-directed DNA polymerase</keyword>
<sequence length="430" mass="48291">MRSDMKQVFALCDMNSFYASCEQLFNPAFRGRPVVVASNNDGCAVARSPEAKALGIKMGQPIFELREYVEKHGLIVCSSNYALYGDMSHRFMLALAECAPRVMPYSIDEAFLDLTGIDSVVSYLDFGHHVKELVRIWTGLPICVGIAPSPTLAKLANHAAKHYPATRGVVDLTDRDRQRRLMHLTPVEEVWGIGRKLSKRLDALGIKTALDLADSDPKWIRDHFSVVVERTVRELNGIPCHSDLLEVAPAKQQILCSKSFGAPVTDLNSMLAAITAHASRASEKLRRENRDCGYLAAFMSTSRFRTGSHYANQQGITLPFPTSDTREIVRHAVSIARSLWREGYRYNKAGIVLTDFRVPGACQSDFFSQVEDDERNRKLMRTLDKINSIAGKNTIQFGRQIHKNQSWQMRRENLSPAYTTRWADIPVAIS</sequence>
<feature type="domain" description="UmuC" evidence="6">
    <location>
        <begin position="9"/>
        <end position="194"/>
    </location>
</feature>
<dbReference type="AlphaFoldDB" id="A1U8F5"/>
<dbReference type="Pfam" id="PF00817">
    <property type="entry name" value="IMS"/>
    <property type="match status" value="1"/>
</dbReference>
<dbReference type="Gene3D" id="3.40.1170.60">
    <property type="match status" value="1"/>
</dbReference>
<organism evidence="7 8">
    <name type="scientific">Marinobacter nauticus (strain ATCC 700491 / DSM 11845 / VT8)</name>
    <name type="common">Marinobacter aquaeolei</name>
    <dbReference type="NCBI Taxonomy" id="351348"/>
    <lineage>
        <taxon>Bacteria</taxon>
        <taxon>Pseudomonadati</taxon>
        <taxon>Pseudomonadota</taxon>
        <taxon>Gammaproteobacteria</taxon>
        <taxon>Pseudomonadales</taxon>
        <taxon>Marinobacteraceae</taxon>
        <taxon>Marinobacter</taxon>
    </lineage>
</organism>
<evidence type="ECO:0000256" key="5">
    <source>
        <dbReference type="ARBA" id="ARBA00023236"/>
    </source>
</evidence>
<evidence type="ECO:0000256" key="2">
    <source>
        <dbReference type="ARBA" id="ARBA00022763"/>
    </source>
</evidence>
<evidence type="ECO:0000256" key="1">
    <source>
        <dbReference type="ARBA" id="ARBA00010945"/>
    </source>
</evidence>
<protein>
    <submittedName>
        <fullName evidence="7">DNA-directed DNA polymerase</fullName>
        <ecNumber evidence="7">2.7.7.7</ecNumber>
    </submittedName>
</protein>
<dbReference type="InterPro" id="IPR050116">
    <property type="entry name" value="DNA_polymerase-Y"/>
</dbReference>
<dbReference type="NCBIfam" id="NF002955">
    <property type="entry name" value="PRK03609.1"/>
    <property type="match status" value="1"/>
</dbReference>
<dbReference type="GO" id="GO:0042276">
    <property type="term" value="P:error-prone translesion synthesis"/>
    <property type="evidence" value="ECO:0007669"/>
    <property type="project" value="TreeGrafter"/>
</dbReference>
<reference evidence="8" key="1">
    <citation type="journal article" date="2011" name="Appl. Environ. Microbiol.">
        <title>Genomic potential of Marinobacter aquaeolei, a biogeochemical 'opportunitroph'.</title>
        <authorList>
            <person name="Singer E."/>
            <person name="Webb E.A."/>
            <person name="Nelson W.C."/>
            <person name="Heidelberg J.F."/>
            <person name="Ivanova N."/>
            <person name="Pati A."/>
            <person name="Edwards K.J."/>
        </authorList>
    </citation>
    <scope>NUCLEOTIDE SEQUENCE [LARGE SCALE GENOMIC DNA]</scope>
    <source>
        <strain evidence="8">ATCC 700491 / DSM 11845 / VT8</strain>
    </source>
</reference>
<dbReference type="Pfam" id="PF11799">
    <property type="entry name" value="IMS_C"/>
    <property type="match status" value="1"/>
</dbReference>
<geneLocation type="plasmid" evidence="7 8">
    <name>pMAQU02</name>
</geneLocation>
<dbReference type="InterPro" id="IPR043128">
    <property type="entry name" value="Rev_trsase/Diguanyl_cyclase"/>
</dbReference>
<keyword evidence="7" id="KW-0808">Transferase</keyword>
<dbReference type="InterPro" id="IPR043502">
    <property type="entry name" value="DNA/RNA_pol_sf"/>
</dbReference>
<keyword evidence="7" id="KW-0614">Plasmid</keyword>
<dbReference type="PANTHER" id="PTHR11076">
    <property type="entry name" value="DNA REPAIR POLYMERASE UMUC / TRANSFERASE FAMILY MEMBER"/>
    <property type="match status" value="1"/>
</dbReference>
<dbReference type="GO" id="GO:0003887">
    <property type="term" value="F:DNA-directed DNA polymerase activity"/>
    <property type="evidence" value="ECO:0007669"/>
    <property type="project" value="UniProtKB-KW"/>
</dbReference>
<keyword evidence="3" id="KW-0741">SOS mutagenesis</keyword>
<keyword evidence="2" id="KW-0227">DNA damage</keyword>
<dbReference type="GO" id="GO:0006281">
    <property type="term" value="P:DNA repair"/>
    <property type="evidence" value="ECO:0007669"/>
    <property type="project" value="UniProtKB-KW"/>
</dbReference>
<dbReference type="InterPro" id="IPR024728">
    <property type="entry name" value="PolY_HhH_motif"/>
</dbReference>
<gene>
    <name evidence="7" type="ordered locus">Maqu_4000</name>
</gene>
<evidence type="ECO:0000313" key="8">
    <source>
        <dbReference type="Proteomes" id="UP000000998"/>
    </source>
</evidence>
<comment type="similarity">
    <text evidence="1">Belongs to the DNA polymerase type-Y family.</text>
</comment>
<dbReference type="PANTHER" id="PTHR11076:SF34">
    <property type="entry name" value="PROTEIN UMUC"/>
    <property type="match status" value="1"/>
</dbReference>
<dbReference type="GO" id="GO:0009432">
    <property type="term" value="P:SOS response"/>
    <property type="evidence" value="ECO:0007669"/>
    <property type="project" value="UniProtKB-KW"/>
</dbReference>
<dbReference type="Proteomes" id="UP000000998">
    <property type="component" value="Plasmid pMAQU02"/>
</dbReference>
<dbReference type="GO" id="GO:0003684">
    <property type="term" value="F:damaged DNA binding"/>
    <property type="evidence" value="ECO:0007669"/>
    <property type="project" value="InterPro"/>
</dbReference>
<dbReference type="EMBL" id="CP000516">
    <property type="protein sequence ID" value="ABM21274.1"/>
    <property type="molecule type" value="Genomic_DNA"/>
</dbReference>
<keyword evidence="5" id="KW-0742">SOS response</keyword>
<evidence type="ECO:0000256" key="4">
    <source>
        <dbReference type="ARBA" id="ARBA00023204"/>
    </source>
</evidence>
<name>A1U8F5_MARN8</name>
<dbReference type="KEGG" id="maq:Maqu_4000"/>
<dbReference type="CDD" id="cd01700">
    <property type="entry name" value="PolY_Pol_V_umuC"/>
    <property type="match status" value="1"/>
</dbReference>
<dbReference type="Gene3D" id="3.30.70.270">
    <property type="match status" value="1"/>
</dbReference>
<dbReference type="GO" id="GO:0005829">
    <property type="term" value="C:cytosol"/>
    <property type="evidence" value="ECO:0007669"/>
    <property type="project" value="TreeGrafter"/>
</dbReference>
<evidence type="ECO:0000259" key="6">
    <source>
        <dbReference type="PROSITE" id="PS50173"/>
    </source>
</evidence>
<dbReference type="InterPro" id="IPR017961">
    <property type="entry name" value="DNA_pol_Y-fam_little_finger"/>
</dbReference>
<dbReference type="InterPro" id="IPR025188">
    <property type="entry name" value="DUF4113"/>
</dbReference>
<evidence type="ECO:0000313" key="7">
    <source>
        <dbReference type="EMBL" id="ABM21274.1"/>
    </source>
</evidence>
<dbReference type="Gene3D" id="1.10.150.20">
    <property type="entry name" value="5' to 3' exonuclease, C-terminal subdomain"/>
    <property type="match status" value="1"/>
</dbReference>
<dbReference type="Pfam" id="PF13438">
    <property type="entry name" value="DUF4113"/>
    <property type="match status" value="1"/>
</dbReference>
<dbReference type="SUPFAM" id="SSF56672">
    <property type="entry name" value="DNA/RNA polymerases"/>
    <property type="match status" value="1"/>
</dbReference>
<dbReference type="PROSITE" id="PS50173">
    <property type="entry name" value="UMUC"/>
    <property type="match status" value="1"/>
</dbReference>
<proteinExistence type="inferred from homology"/>
<dbReference type="InterPro" id="IPR001126">
    <property type="entry name" value="UmuC"/>
</dbReference>
<keyword evidence="7" id="KW-0548">Nucleotidyltransferase</keyword>
<accession>A1U8F5</accession>
<dbReference type="EC" id="2.7.7.7" evidence="7"/>